<dbReference type="PRINTS" id="PR01415">
    <property type="entry name" value="ANKYRIN"/>
</dbReference>
<evidence type="ECO:0000256" key="4">
    <source>
        <dbReference type="SAM" id="MobiDB-lite"/>
    </source>
</evidence>
<keyword evidence="6" id="KW-1185">Reference proteome</keyword>
<feature type="repeat" description="ANK" evidence="3">
    <location>
        <begin position="373"/>
        <end position="398"/>
    </location>
</feature>
<dbReference type="GO" id="GO:0005634">
    <property type="term" value="C:nucleus"/>
    <property type="evidence" value="ECO:0007669"/>
    <property type="project" value="TreeGrafter"/>
</dbReference>
<feature type="non-terminal residue" evidence="5">
    <location>
        <position position="1"/>
    </location>
</feature>
<dbReference type="InterPro" id="IPR036770">
    <property type="entry name" value="Ankyrin_rpt-contain_sf"/>
</dbReference>
<dbReference type="Proteomes" id="UP001174909">
    <property type="component" value="Unassembled WGS sequence"/>
</dbReference>
<protein>
    <submittedName>
        <fullName evidence="5">Ankyrin repeat protein MM_0045</fullName>
    </submittedName>
</protein>
<dbReference type="GO" id="GO:0000976">
    <property type="term" value="F:transcription cis-regulatory region binding"/>
    <property type="evidence" value="ECO:0007669"/>
    <property type="project" value="TreeGrafter"/>
</dbReference>
<gene>
    <name evidence="5" type="ORF">GBAR_LOCUS14380</name>
</gene>
<feature type="repeat" description="ANK" evidence="3">
    <location>
        <begin position="272"/>
        <end position="304"/>
    </location>
</feature>
<comment type="caution">
    <text evidence="5">The sequence shown here is derived from an EMBL/GenBank/DDBJ whole genome shotgun (WGS) entry which is preliminary data.</text>
</comment>
<dbReference type="Pfam" id="PF13637">
    <property type="entry name" value="Ank_4"/>
    <property type="match status" value="1"/>
</dbReference>
<dbReference type="AlphaFoldDB" id="A0AA35SAA1"/>
<dbReference type="SUPFAM" id="SSF48403">
    <property type="entry name" value="Ankyrin repeat"/>
    <property type="match status" value="1"/>
</dbReference>
<dbReference type="PROSITE" id="PS50088">
    <property type="entry name" value="ANK_REPEAT"/>
    <property type="match status" value="7"/>
</dbReference>
<dbReference type="GO" id="GO:0045944">
    <property type="term" value="P:positive regulation of transcription by RNA polymerase II"/>
    <property type="evidence" value="ECO:0007669"/>
    <property type="project" value="TreeGrafter"/>
</dbReference>
<proteinExistence type="predicted"/>
<feature type="repeat" description="ANK" evidence="3">
    <location>
        <begin position="340"/>
        <end position="372"/>
    </location>
</feature>
<feature type="repeat" description="ANK" evidence="3">
    <location>
        <begin position="306"/>
        <end position="338"/>
    </location>
</feature>
<keyword evidence="1" id="KW-0677">Repeat</keyword>
<evidence type="ECO:0000256" key="2">
    <source>
        <dbReference type="ARBA" id="ARBA00023043"/>
    </source>
</evidence>
<dbReference type="PANTHER" id="PTHR24193">
    <property type="entry name" value="ANKYRIN REPEAT PROTEIN"/>
    <property type="match status" value="1"/>
</dbReference>
<dbReference type="Gene3D" id="3.30.40.10">
    <property type="entry name" value="Zinc/RING finger domain, C3HC4 (zinc finger)"/>
    <property type="match status" value="1"/>
</dbReference>
<dbReference type="SUPFAM" id="SSF49599">
    <property type="entry name" value="TRAF domain-like"/>
    <property type="match status" value="1"/>
</dbReference>
<dbReference type="InterPro" id="IPR002110">
    <property type="entry name" value="Ankyrin_rpt"/>
</dbReference>
<dbReference type="InterPro" id="IPR050663">
    <property type="entry name" value="Ankyrin-SOCS_Box"/>
</dbReference>
<dbReference type="SMART" id="SM00248">
    <property type="entry name" value="ANK"/>
    <property type="match status" value="7"/>
</dbReference>
<feature type="repeat" description="ANK" evidence="3">
    <location>
        <begin position="241"/>
        <end position="271"/>
    </location>
</feature>
<dbReference type="SUPFAM" id="SSF57850">
    <property type="entry name" value="RING/U-box"/>
    <property type="match status" value="1"/>
</dbReference>
<evidence type="ECO:0000313" key="6">
    <source>
        <dbReference type="Proteomes" id="UP001174909"/>
    </source>
</evidence>
<dbReference type="Pfam" id="PF12796">
    <property type="entry name" value="Ank_2"/>
    <property type="match status" value="2"/>
</dbReference>
<name>A0AA35SAA1_GEOBA</name>
<feature type="repeat" description="ANK" evidence="3">
    <location>
        <begin position="206"/>
        <end position="238"/>
    </location>
</feature>
<evidence type="ECO:0000256" key="3">
    <source>
        <dbReference type="PROSITE-ProRule" id="PRU00023"/>
    </source>
</evidence>
<dbReference type="EMBL" id="CASHTH010002097">
    <property type="protein sequence ID" value="CAI8024816.1"/>
    <property type="molecule type" value="Genomic_DNA"/>
</dbReference>
<feature type="region of interest" description="Disordered" evidence="4">
    <location>
        <begin position="25"/>
        <end position="64"/>
    </location>
</feature>
<organism evidence="5 6">
    <name type="scientific">Geodia barretti</name>
    <name type="common">Barrett's horny sponge</name>
    <dbReference type="NCBI Taxonomy" id="519541"/>
    <lineage>
        <taxon>Eukaryota</taxon>
        <taxon>Metazoa</taxon>
        <taxon>Porifera</taxon>
        <taxon>Demospongiae</taxon>
        <taxon>Heteroscleromorpha</taxon>
        <taxon>Tetractinellida</taxon>
        <taxon>Astrophorina</taxon>
        <taxon>Geodiidae</taxon>
        <taxon>Geodia</taxon>
    </lineage>
</organism>
<feature type="compositionally biased region" description="Low complexity" evidence="4">
    <location>
        <begin position="26"/>
        <end position="45"/>
    </location>
</feature>
<sequence length="434" mass="46914">PHRILKKYTVVSLVIAGVKVYPPPQSAAVSSTGPGPSAGGAAVSVEKSPPQPKTEESHLSPEEDYPFVEKPSQDFFCPVTLGLLLQPHLTSCCGKHFSEESATRIQGEGGPCPLCKAPDWSTFLDKHVRRQVKELHVFCRHKEKGCGWKGELSDFTQHVWSCQFRYIQVSTQGRTELHDAAERGDVEAVERLLSTSVNINSRTEDVGDTALLVASRRGHVEVVRLLLKAGAAVFIPDKCCRTPLYWASFYDHRAVVELLIENGADVNICNENGHSPLFIASQKGHTEVVDVLVKAGADVNQATTKNGFSPLYVASYNGHSDVVEILLEAGADVHQATTKDGSVPLGIAAQEGHTETVQRLLEAGAIVNHQNKAGTTALLFAGWKGHSELVKLLLGAGARDIPDKFGETALSLARANNHNDVACSIYCNTSQSEK</sequence>
<feature type="repeat" description="ANK" evidence="3">
    <location>
        <begin position="172"/>
        <end position="204"/>
    </location>
</feature>
<dbReference type="PROSITE" id="PS50297">
    <property type="entry name" value="ANK_REP_REGION"/>
    <property type="match status" value="7"/>
</dbReference>
<accession>A0AA35SAA1</accession>
<dbReference type="PANTHER" id="PTHR24193:SF121">
    <property type="entry name" value="ADA2A-CONTAINING COMPLEX COMPONENT 3, ISOFORM D"/>
    <property type="match status" value="1"/>
</dbReference>
<reference evidence="5" key="1">
    <citation type="submission" date="2023-03" db="EMBL/GenBank/DDBJ databases">
        <authorList>
            <person name="Steffen K."/>
            <person name="Cardenas P."/>
        </authorList>
    </citation>
    <scope>NUCLEOTIDE SEQUENCE</scope>
</reference>
<evidence type="ECO:0000256" key="1">
    <source>
        <dbReference type="ARBA" id="ARBA00022737"/>
    </source>
</evidence>
<dbReference type="Gene3D" id="1.25.40.20">
    <property type="entry name" value="Ankyrin repeat-containing domain"/>
    <property type="match status" value="3"/>
</dbReference>
<dbReference type="InterPro" id="IPR013083">
    <property type="entry name" value="Znf_RING/FYVE/PHD"/>
</dbReference>
<keyword evidence="2 3" id="KW-0040">ANK repeat</keyword>
<evidence type="ECO:0000313" key="5">
    <source>
        <dbReference type="EMBL" id="CAI8024816.1"/>
    </source>
</evidence>